<comment type="caution">
    <text evidence="4">The sequence shown here is derived from an EMBL/GenBank/DDBJ whole genome shotgun (WGS) entry which is preliminary data.</text>
</comment>
<dbReference type="RefSeq" id="WP_273942908.1">
    <property type="nucleotide sequence ID" value="NZ_CP097263.1"/>
</dbReference>
<evidence type="ECO:0000259" key="3">
    <source>
        <dbReference type="Pfam" id="PF13204"/>
    </source>
</evidence>
<feature type="signal peptide" evidence="1">
    <location>
        <begin position="1"/>
        <end position="24"/>
    </location>
</feature>
<proteinExistence type="predicted"/>
<feature type="domain" description="Apiosidase-like catalytic" evidence="3">
    <location>
        <begin position="39"/>
        <end position="339"/>
    </location>
</feature>
<feature type="domain" description="Putative collagen-binding" evidence="2">
    <location>
        <begin position="363"/>
        <end position="442"/>
    </location>
</feature>
<dbReference type="InterPro" id="IPR017853">
    <property type="entry name" value="GH"/>
</dbReference>
<evidence type="ECO:0000256" key="1">
    <source>
        <dbReference type="SAM" id="SignalP"/>
    </source>
</evidence>
<dbReference type="PANTHER" id="PTHR37836:SF2">
    <property type="entry name" value="DUF4038 DOMAIN-CONTAINING PROTEIN"/>
    <property type="match status" value="1"/>
</dbReference>
<gene>
    <name evidence="4" type="ORF">ACFFH7_12405</name>
</gene>
<dbReference type="Pfam" id="PF12904">
    <property type="entry name" value="Collagen_bind_2"/>
    <property type="match status" value="1"/>
</dbReference>
<dbReference type="InterPro" id="IPR025277">
    <property type="entry name" value="Apiosidase-like_cat_dom"/>
</dbReference>
<keyword evidence="5" id="KW-1185">Reference proteome</keyword>
<reference evidence="4 5" key="1">
    <citation type="submission" date="2024-09" db="EMBL/GenBank/DDBJ databases">
        <authorList>
            <person name="Sun Q."/>
            <person name="Mori K."/>
        </authorList>
    </citation>
    <scope>NUCLEOTIDE SEQUENCE [LARGE SCALE GENOMIC DNA]</scope>
    <source>
        <strain evidence="4 5">TBRC 1432</strain>
    </source>
</reference>
<dbReference type="Gene3D" id="3.20.20.80">
    <property type="entry name" value="Glycosidases"/>
    <property type="match status" value="1"/>
</dbReference>
<dbReference type="EMBL" id="JBHLUD010000003">
    <property type="protein sequence ID" value="MFC0542289.1"/>
    <property type="molecule type" value="Genomic_DNA"/>
</dbReference>
<dbReference type="SUPFAM" id="SSF51445">
    <property type="entry name" value="(Trans)glycosidases"/>
    <property type="match status" value="1"/>
</dbReference>
<feature type="chain" id="PRO_5045336857" evidence="1">
    <location>
        <begin position="25"/>
        <end position="448"/>
    </location>
</feature>
<organism evidence="4 5">
    <name type="scientific">Kutzneria chonburiensis</name>
    <dbReference type="NCBI Taxonomy" id="1483604"/>
    <lineage>
        <taxon>Bacteria</taxon>
        <taxon>Bacillati</taxon>
        <taxon>Actinomycetota</taxon>
        <taxon>Actinomycetes</taxon>
        <taxon>Pseudonocardiales</taxon>
        <taxon>Pseudonocardiaceae</taxon>
        <taxon>Kutzneria</taxon>
    </lineage>
</organism>
<dbReference type="InterPro" id="IPR024749">
    <property type="entry name" value="Collagen-bd_put"/>
</dbReference>
<dbReference type="PANTHER" id="PTHR37836">
    <property type="entry name" value="LMO1036 PROTEIN"/>
    <property type="match status" value="1"/>
</dbReference>
<protein>
    <submittedName>
        <fullName evidence="4">DUF4038 domain-containing protein</fullName>
    </submittedName>
</protein>
<dbReference type="Pfam" id="PF13204">
    <property type="entry name" value="Apiosidase"/>
    <property type="match status" value="1"/>
</dbReference>
<name>A0ABV6MPP9_9PSEU</name>
<dbReference type="Proteomes" id="UP001589810">
    <property type="component" value="Unassembled WGS sequence"/>
</dbReference>
<keyword evidence="1" id="KW-0732">Signal</keyword>
<evidence type="ECO:0000313" key="5">
    <source>
        <dbReference type="Proteomes" id="UP001589810"/>
    </source>
</evidence>
<evidence type="ECO:0000259" key="2">
    <source>
        <dbReference type="Pfam" id="PF12904"/>
    </source>
</evidence>
<sequence length="448" mass="50228">MRIPILVAATVLVSSFLATPSVQSPEDSGVRYAWPTSVSANGRYLLDQVGRPYLISGDSPQGLFVTMSQEQAEDYFADRRAGGFNALWINSLVPPDQGGHPDDATYDGITPFTKVGDLSTPNPAYWDRVEHMVAAARDEGLTIWLTPVETCGHLQLLRDNGIDKAHAFGQFLGRRFVKYPNIVWFNGCDLQTWQDPNDTALVQAVARGLKETDPAHLQTVELNYLTSGSLDDPTWRPYIKIDSAYTYYPTYAQVLKEYNRENPLPVYMVEANYEDEHDYTGPKTLRRQEYWTMTSGATGQLYGSGWTWQFKPGWESHVDTQGTREFRLMTELFRSSRWYDLVPDQDHKLLTAGYGTPNPWGSVNDNDYATAARTADGRLAVIYLPTARPITVDLSQLRPGAIAFWYDPTDGAYRLASPPVGRGQVTFTPPGRNHSGDDDWVLRIASFG</sequence>
<evidence type="ECO:0000313" key="4">
    <source>
        <dbReference type="EMBL" id="MFC0542289.1"/>
    </source>
</evidence>
<accession>A0ABV6MPP9</accession>